<sequence>MMRSARGQTFLLLFASGALLPLALAPFNFWPIAIPCIALLCYKLQHQTIKQAIVKAGVFGFAMFFSGVSWVYVSIHEHGFIPAPLALLATALFCLFLALLFALPFAIAALIPQTSASWLLGLPAIWVLSEWFRSWIFTGFPWLYAGYIHTDTWFSGWAPIGGVMWLSFITALAAATLAQLGSQLLGKKLPIQLGVKISCTILVALSVSGYLLQSIKWTKETGKSLSVVLVQPNTDQNKKWSTSERQSILEQLQEQSEPHWGADLIIWPEAAIPATPKRVSDFLIGIDKTAEVNQTALLTGIPTQDWSNGKYYNSVLALGTAKGQYDKTRLVPFGEYVPLEGVLRGLIRFFNLPMSSFSLGAKDQALLAIAGEPMATAICYEIVYPDLVARVSREATMILTVSNDAWFGDSFAPQQHMQMARMRAIENAKPMLRSTSNGVTAIVDHRGKIERQLEQFSAGELSGNITPRVGQTLFAQTGSWPVVIMALLMCAGLITRRLLRQQPSRH</sequence>
<dbReference type="InterPro" id="IPR003010">
    <property type="entry name" value="C-N_Hydrolase"/>
</dbReference>
<comment type="subcellular location">
    <subcellularLocation>
        <location evidence="1 9">Cell membrane</location>
        <topology evidence="1 9">Multi-pass membrane protein</topology>
    </subcellularLocation>
</comment>
<evidence type="ECO:0000256" key="1">
    <source>
        <dbReference type="ARBA" id="ARBA00004651"/>
    </source>
</evidence>
<feature type="domain" description="CN hydrolase" evidence="10">
    <location>
        <begin position="230"/>
        <end position="467"/>
    </location>
</feature>
<organism evidence="11 12">
    <name type="scientific">SAR92 clade bacterium H455</name>
    <dbReference type="NCBI Taxonomy" id="2974818"/>
    <lineage>
        <taxon>Bacteria</taxon>
        <taxon>Pseudomonadati</taxon>
        <taxon>Pseudomonadota</taxon>
        <taxon>Gammaproteobacteria</taxon>
        <taxon>Cellvibrionales</taxon>
        <taxon>Porticoccaceae</taxon>
        <taxon>SAR92 clade</taxon>
    </lineage>
</organism>
<dbReference type="Pfam" id="PF00795">
    <property type="entry name" value="CN_hydrolase"/>
    <property type="match status" value="1"/>
</dbReference>
<dbReference type="CDD" id="cd07571">
    <property type="entry name" value="ALP_N-acyl_transferase"/>
    <property type="match status" value="1"/>
</dbReference>
<keyword evidence="4 9" id="KW-0808">Transferase</keyword>
<feature type="transmembrane region" description="Helical" evidence="9">
    <location>
        <begin position="85"/>
        <end position="111"/>
    </location>
</feature>
<dbReference type="PANTHER" id="PTHR38686:SF1">
    <property type="entry name" value="APOLIPOPROTEIN N-ACYLTRANSFERASE"/>
    <property type="match status" value="1"/>
</dbReference>
<dbReference type="PROSITE" id="PS50263">
    <property type="entry name" value="CN_HYDROLASE"/>
    <property type="match status" value="1"/>
</dbReference>
<dbReference type="Gene3D" id="3.60.110.10">
    <property type="entry name" value="Carbon-nitrogen hydrolase"/>
    <property type="match status" value="1"/>
</dbReference>
<name>A0ABY5TNK3_9GAMM</name>
<feature type="transmembrane region" description="Helical" evidence="9">
    <location>
        <begin position="12"/>
        <end position="40"/>
    </location>
</feature>
<comment type="function">
    <text evidence="9">Catalyzes the phospholipid dependent N-acylation of the N-terminal cysteine of apolipoprotein, the last step in lipoprotein maturation.</text>
</comment>
<gene>
    <name evidence="9 11" type="primary">lnt</name>
    <name evidence="11" type="ORF">NYF23_13095</name>
</gene>
<feature type="transmembrane region" description="Helical" evidence="9">
    <location>
        <begin position="478"/>
        <end position="499"/>
    </location>
</feature>
<evidence type="ECO:0000256" key="8">
    <source>
        <dbReference type="ARBA" id="ARBA00023315"/>
    </source>
</evidence>
<keyword evidence="7 9" id="KW-0472">Membrane</keyword>
<dbReference type="EC" id="2.3.1.269" evidence="9"/>
<keyword evidence="8 9" id="KW-0012">Acyltransferase</keyword>
<feature type="transmembrane region" description="Helical" evidence="9">
    <location>
        <begin position="193"/>
        <end position="212"/>
    </location>
</feature>
<dbReference type="SUPFAM" id="SSF56317">
    <property type="entry name" value="Carbon-nitrogen hydrolase"/>
    <property type="match status" value="1"/>
</dbReference>
<evidence type="ECO:0000256" key="6">
    <source>
        <dbReference type="ARBA" id="ARBA00022989"/>
    </source>
</evidence>
<feature type="transmembrane region" description="Helical" evidence="9">
    <location>
        <begin position="118"/>
        <end position="137"/>
    </location>
</feature>
<proteinExistence type="inferred from homology"/>
<comment type="catalytic activity">
    <reaction evidence="9">
        <text>N-terminal S-1,2-diacyl-sn-glyceryl-L-cysteinyl-[lipoprotein] + a glycerophospholipid = N-acyl-S-1,2-diacyl-sn-glyceryl-L-cysteinyl-[lipoprotein] + a 2-acyl-sn-glycero-3-phospholipid + H(+)</text>
        <dbReference type="Rhea" id="RHEA:48228"/>
        <dbReference type="Rhea" id="RHEA-COMP:14681"/>
        <dbReference type="Rhea" id="RHEA-COMP:14684"/>
        <dbReference type="ChEBI" id="CHEBI:15378"/>
        <dbReference type="ChEBI" id="CHEBI:136912"/>
        <dbReference type="ChEBI" id="CHEBI:140656"/>
        <dbReference type="ChEBI" id="CHEBI:140657"/>
        <dbReference type="ChEBI" id="CHEBI:140660"/>
        <dbReference type="EC" id="2.3.1.269"/>
    </reaction>
</comment>
<dbReference type="InterPro" id="IPR045378">
    <property type="entry name" value="LNT_N"/>
</dbReference>
<keyword evidence="6 9" id="KW-1133">Transmembrane helix</keyword>
<dbReference type="InterPro" id="IPR036526">
    <property type="entry name" value="C-N_Hydrolase_sf"/>
</dbReference>
<feature type="transmembrane region" description="Helical" evidence="9">
    <location>
        <begin position="157"/>
        <end position="181"/>
    </location>
</feature>
<evidence type="ECO:0000256" key="3">
    <source>
        <dbReference type="ARBA" id="ARBA00022475"/>
    </source>
</evidence>
<evidence type="ECO:0000256" key="9">
    <source>
        <dbReference type="HAMAP-Rule" id="MF_01148"/>
    </source>
</evidence>
<comment type="pathway">
    <text evidence="9">Protein modification; lipoprotein biosynthesis (N-acyl transfer).</text>
</comment>
<keyword evidence="5 9" id="KW-0812">Transmembrane</keyword>
<evidence type="ECO:0000256" key="2">
    <source>
        <dbReference type="ARBA" id="ARBA00010065"/>
    </source>
</evidence>
<comment type="similarity">
    <text evidence="2 9">Belongs to the CN hydrolase family. Apolipoprotein N-acyltransferase subfamily.</text>
</comment>
<dbReference type="HAMAP" id="MF_01148">
    <property type="entry name" value="Lnt"/>
    <property type="match status" value="1"/>
</dbReference>
<dbReference type="Proteomes" id="UP001059934">
    <property type="component" value="Chromosome"/>
</dbReference>
<evidence type="ECO:0000259" key="10">
    <source>
        <dbReference type="PROSITE" id="PS50263"/>
    </source>
</evidence>
<evidence type="ECO:0000256" key="4">
    <source>
        <dbReference type="ARBA" id="ARBA00022679"/>
    </source>
</evidence>
<dbReference type="NCBIfam" id="TIGR00546">
    <property type="entry name" value="lnt"/>
    <property type="match status" value="1"/>
</dbReference>
<dbReference type="EMBL" id="CP103416">
    <property type="protein sequence ID" value="UVW34935.1"/>
    <property type="molecule type" value="Genomic_DNA"/>
</dbReference>
<dbReference type="InterPro" id="IPR004563">
    <property type="entry name" value="Apolipo_AcylTrfase"/>
</dbReference>
<accession>A0ABY5TNK3</accession>
<evidence type="ECO:0000313" key="12">
    <source>
        <dbReference type="Proteomes" id="UP001059934"/>
    </source>
</evidence>
<evidence type="ECO:0000313" key="11">
    <source>
        <dbReference type="EMBL" id="UVW34935.1"/>
    </source>
</evidence>
<keyword evidence="12" id="KW-1185">Reference proteome</keyword>
<feature type="transmembrane region" description="Helical" evidence="9">
    <location>
        <begin position="52"/>
        <end position="73"/>
    </location>
</feature>
<reference evidence="11" key="1">
    <citation type="submission" date="2022-08" db="EMBL/GenBank/DDBJ databases">
        <title>Catabolic pathway analysis in culturable SAR92 clade bacteria reveals their overlooked roles in DMSP degradation in coastal seas.</title>
        <authorList>
            <person name="He X."/>
            <person name="Zhang X."/>
            <person name="Zhang Y."/>
        </authorList>
    </citation>
    <scope>NUCLEOTIDE SEQUENCE</scope>
    <source>
        <strain evidence="11">H455</strain>
    </source>
</reference>
<evidence type="ECO:0000256" key="7">
    <source>
        <dbReference type="ARBA" id="ARBA00023136"/>
    </source>
</evidence>
<evidence type="ECO:0000256" key="5">
    <source>
        <dbReference type="ARBA" id="ARBA00022692"/>
    </source>
</evidence>
<dbReference type="PANTHER" id="PTHR38686">
    <property type="entry name" value="APOLIPOPROTEIN N-ACYLTRANSFERASE"/>
    <property type="match status" value="1"/>
</dbReference>
<protein>
    <recommendedName>
        <fullName evidence="9">Apolipoprotein N-acyltransferase</fullName>
        <shortName evidence="9">ALP N-acyltransferase</shortName>
        <ecNumber evidence="9">2.3.1.269</ecNumber>
    </recommendedName>
</protein>
<dbReference type="Pfam" id="PF20154">
    <property type="entry name" value="LNT_N"/>
    <property type="match status" value="1"/>
</dbReference>
<keyword evidence="3 9" id="KW-1003">Cell membrane</keyword>